<dbReference type="EMBL" id="VOOS01000002">
    <property type="protein sequence ID" value="TXB66205.1"/>
    <property type="molecule type" value="Genomic_DNA"/>
</dbReference>
<gene>
    <name evidence="1" type="ORF">FRY74_06425</name>
</gene>
<protein>
    <submittedName>
        <fullName evidence="1">Uncharacterized protein</fullName>
    </submittedName>
</protein>
<evidence type="ECO:0000313" key="2">
    <source>
        <dbReference type="Proteomes" id="UP000321721"/>
    </source>
</evidence>
<evidence type="ECO:0000313" key="1">
    <source>
        <dbReference type="EMBL" id="TXB66205.1"/>
    </source>
</evidence>
<organism evidence="1 2">
    <name type="scientific">Vicingus serpentipes</name>
    <dbReference type="NCBI Taxonomy" id="1926625"/>
    <lineage>
        <taxon>Bacteria</taxon>
        <taxon>Pseudomonadati</taxon>
        <taxon>Bacteroidota</taxon>
        <taxon>Flavobacteriia</taxon>
        <taxon>Flavobacteriales</taxon>
        <taxon>Vicingaceae</taxon>
        <taxon>Vicingus</taxon>
    </lineage>
</organism>
<sequence length="225" mass="26257">MTLYDKYGHCIIPAGTKLYKGGEQNDYDACIFFGLQKYVAAAFQNNSGKIQIWSVKRDIKLLFMVLDLNKSSWAKSSVAEIYREYFPSDNELNELDIKHFDHQKRDKLIEKLKEENIIGWVSSLEDKVDLEVCLFPDGQELNRLIELEKVIDKDNDEYEYLNALDTIDIYPSGRFFSQTKDKLTDSPYKDYEKMVASWTEDEIKQGLTAEQAGHYHLNLRTKLKI</sequence>
<reference evidence="1 2" key="1">
    <citation type="submission" date="2019-08" db="EMBL/GenBank/DDBJ databases">
        <title>Genome of Vicingus serpentipes NCIMB 15042.</title>
        <authorList>
            <person name="Bowman J.P."/>
        </authorList>
    </citation>
    <scope>NUCLEOTIDE SEQUENCE [LARGE SCALE GENOMIC DNA]</scope>
    <source>
        <strain evidence="1 2">NCIMB 15042</strain>
    </source>
</reference>
<dbReference type="RefSeq" id="WP_147099756.1">
    <property type="nucleotide sequence ID" value="NZ_VOOS01000002.1"/>
</dbReference>
<proteinExistence type="predicted"/>
<dbReference type="AlphaFoldDB" id="A0A5C6RW80"/>
<keyword evidence="2" id="KW-1185">Reference proteome</keyword>
<accession>A0A5C6RW80</accession>
<name>A0A5C6RW80_9FLAO</name>
<comment type="caution">
    <text evidence="1">The sequence shown here is derived from an EMBL/GenBank/DDBJ whole genome shotgun (WGS) entry which is preliminary data.</text>
</comment>
<dbReference type="Proteomes" id="UP000321721">
    <property type="component" value="Unassembled WGS sequence"/>
</dbReference>